<proteinExistence type="predicted"/>
<evidence type="ECO:0000313" key="1">
    <source>
        <dbReference type="Proteomes" id="UP000694867"/>
    </source>
</evidence>
<dbReference type="AlphaFoldDB" id="A0AAJ6QRE0"/>
<protein>
    <submittedName>
        <fullName evidence="2">Uncharacterized protein LOC100901769</fullName>
    </submittedName>
</protein>
<accession>A0AAJ6QRE0</accession>
<organism evidence="1 2">
    <name type="scientific">Galendromus occidentalis</name>
    <name type="common">western predatory mite</name>
    <dbReference type="NCBI Taxonomy" id="34638"/>
    <lineage>
        <taxon>Eukaryota</taxon>
        <taxon>Metazoa</taxon>
        <taxon>Ecdysozoa</taxon>
        <taxon>Arthropoda</taxon>
        <taxon>Chelicerata</taxon>
        <taxon>Arachnida</taxon>
        <taxon>Acari</taxon>
        <taxon>Parasitiformes</taxon>
        <taxon>Mesostigmata</taxon>
        <taxon>Gamasina</taxon>
        <taxon>Phytoseioidea</taxon>
        <taxon>Phytoseiidae</taxon>
        <taxon>Typhlodrominae</taxon>
        <taxon>Galendromus</taxon>
    </lineage>
</organism>
<name>A0AAJ6QRE0_9ACAR</name>
<keyword evidence="1" id="KW-1185">Reference proteome</keyword>
<gene>
    <name evidence="2" type="primary">LOC100901769</name>
</gene>
<evidence type="ECO:0000313" key="2">
    <source>
        <dbReference type="RefSeq" id="XP_003741357.1"/>
    </source>
</evidence>
<sequence length="250" mass="26783">MVVSYSSIAIKCGFSLTDAKAGISAQLGINDKLRHTLVMFARVLLIAAAASVACGDPAANSLMDRVLADLRNQLNTLGLDPARASPFEVFVPSNGPFNRDLRANFTQGSIVGLGGLVRTGDCIYHQAGSNRLFICNVLLGSTQIMMNVDVQGDSAITVHPISTGTRIDNGTQAVIQVHGMRGYQPKSVRIEVDSITATTRVLRGKLELNAPRFAEFSRQVNRNISAQLVNTLTGPYAQALSSAFARYTMP</sequence>
<dbReference type="RefSeq" id="XP_003741357.1">
    <property type="nucleotide sequence ID" value="XM_003741309.3"/>
</dbReference>
<dbReference type="KEGG" id="goe:100901769"/>
<dbReference type="GeneID" id="100901769"/>
<dbReference type="Proteomes" id="UP000694867">
    <property type="component" value="Unplaced"/>
</dbReference>
<reference evidence="2" key="1">
    <citation type="submission" date="2025-08" db="UniProtKB">
        <authorList>
            <consortium name="RefSeq"/>
        </authorList>
    </citation>
    <scope>IDENTIFICATION</scope>
</reference>